<dbReference type="EMBL" id="CAAE01015050">
    <property type="protein sequence ID" value="CAG12199.1"/>
    <property type="molecule type" value="Genomic_DNA"/>
</dbReference>
<organism evidence="2">
    <name type="scientific">Tetraodon nigroviridis</name>
    <name type="common">Spotted green pufferfish</name>
    <name type="synonym">Chelonodon nigroviridis</name>
    <dbReference type="NCBI Taxonomy" id="99883"/>
    <lineage>
        <taxon>Eukaryota</taxon>
        <taxon>Metazoa</taxon>
        <taxon>Chordata</taxon>
        <taxon>Craniata</taxon>
        <taxon>Vertebrata</taxon>
        <taxon>Euteleostomi</taxon>
        <taxon>Actinopterygii</taxon>
        <taxon>Neopterygii</taxon>
        <taxon>Teleostei</taxon>
        <taxon>Neoteleostei</taxon>
        <taxon>Acanthomorphata</taxon>
        <taxon>Eupercaria</taxon>
        <taxon>Tetraodontiformes</taxon>
        <taxon>Tetradontoidea</taxon>
        <taxon>Tetraodontidae</taxon>
        <taxon>Tetraodon</taxon>
    </lineage>
</organism>
<dbReference type="InterPro" id="IPR026791">
    <property type="entry name" value="DOCK"/>
</dbReference>
<evidence type="ECO:0000256" key="1">
    <source>
        <dbReference type="SAM" id="MobiDB-lite"/>
    </source>
</evidence>
<protein>
    <submittedName>
        <fullName evidence="2">(spotted green pufferfish) hypothetical protein</fullName>
    </submittedName>
</protein>
<dbReference type="OrthoDB" id="47328at2759"/>
<proteinExistence type="predicted"/>
<reference evidence="2" key="2">
    <citation type="submission" date="2004-02" db="EMBL/GenBank/DDBJ databases">
        <authorList>
            <consortium name="Genoscope"/>
            <consortium name="Whitehead Institute Centre for Genome Research"/>
        </authorList>
    </citation>
    <scope>NUCLEOTIDE SEQUENCE</scope>
</reference>
<dbReference type="GO" id="GO:0007264">
    <property type="term" value="P:small GTPase-mediated signal transduction"/>
    <property type="evidence" value="ECO:0007669"/>
    <property type="project" value="InterPro"/>
</dbReference>
<dbReference type="PANTHER" id="PTHR23317">
    <property type="entry name" value="DEDICATOR OF CYTOKINESIS DOCK"/>
    <property type="match status" value="1"/>
</dbReference>
<evidence type="ECO:0000313" key="2">
    <source>
        <dbReference type="EMBL" id="CAG12199.1"/>
    </source>
</evidence>
<dbReference type="KEGG" id="tng:GSTEN00034397G001"/>
<dbReference type="PANTHER" id="PTHR23317:SF65">
    <property type="entry name" value="DEDICATOR OF CYTOKINESIS PROTEIN 6"/>
    <property type="match status" value="1"/>
</dbReference>
<feature type="region of interest" description="Disordered" evidence="1">
    <location>
        <begin position="67"/>
        <end position="97"/>
    </location>
</feature>
<sequence length="785" mass="88329">MALLVNQTHKNLEGNQDHHGRNNLLASYIHYCFRLPTAEPSVPPTEAGSQSYQMPVQYATVSRATGRPSSLHLSRSKSISNSNPDLASTPVSPDEEVQRIIGSKTKDRSCNRMSAFLDSMALFSVPTRQIAKKLLHEELALQWVVSTSTVREAALQHAWFFFQLITKSMSHHLFLTSNVDVPRRQRFPDRFVDDIAALVCAISADIAGRYQKDVELVESLNSSLAFFLNDLLSLMDRGFVFNLIRSYYKQIANKLHTAQNPTSLNALRMDFIRIVCSHEHYVILNLPCSTLSPPASPSPSTSSTTSQSSAFSSMVQDQKVATMFELSIPFRQQHFLSGLLLTELSLILDPDRESVFFLHKKAISSVHSLLCSHDADPRYQDPQVRAHVAKLYLPLVPIVMKILNELYDFSDSTSARVRHASVHDDADPDSGNTISQSVAMAIAGSPLPHAKANPTMPARQSSSLSAECSRTLLVCFLWVLKNADAALLERWVSDLSVLQINRLLDLLHLCISCFEYKVKHSALERINSLTFKKSLDMKARLEEAILGTIGARQEMVRRCRERSPYGSQENVRWRKNVTHWRQNADRVDKTKAEMEQESTVDGNLSTEASLIVLDTLEIVVKTVVASELKESVLGGVLRVLLHSMAGNQSALFLQHCFTTQRALVFKFPEMLFEEDTELCADLCLRLLRHCSSSVSSVRSHASASLYLLMRQNFEIGNNFARVKMQVTMSLSSLVGTSRNFNEEHLRHSLKTILTYAEDDVELRDTPFPEQVHRKHLVFNLHTDSY</sequence>
<comment type="caution">
    <text evidence="2">The sequence shown here is derived from an EMBL/GenBank/DDBJ whole genome shotgun (WGS) entry which is preliminary data.</text>
</comment>
<dbReference type="AlphaFoldDB" id="Q4RHD3"/>
<gene>
    <name evidence="2" type="ORF">GSTENG00034397001</name>
</gene>
<dbReference type="GO" id="GO:0005085">
    <property type="term" value="F:guanyl-nucleotide exchange factor activity"/>
    <property type="evidence" value="ECO:0007669"/>
    <property type="project" value="InterPro"/>
</dbReference>
<reference evidence="2" key="1">
    <citation type="journal article" date="2004" name="Nature">
        <title>Genome duplication in the teleost fish Tetraodon nigroviridis reveals the early vertebrate proto-karyotype.</title>
        <authorList>
            <person name="Jaillon O."/>
            <person name="Aury J.-M."/>
            <person name="Brunet F."/>
            <person name="Petit J.-L."/>
            <person name="Stange-Thomann N."/>
            <person name="Mauceli E."/>
            <person name="Bouneau L."/>
            <person name="Fischer C."/>
            <person name="Ozouf-Costaz C."/>
            <person name="Bernot A."/>
            <person name="Nicaud S."/>
            <person name="Jaffe D."/>
            <person name="Fisher S."/>
            <person name="Lutfalla G."/>
            <person name="Dossat C."/>
            <person name="Segurens B."/>
            <person name="Dasilva C."/>
            <person name="Salanoubat M."/>
            <person name="Levy M."/>
            <person name="Boudet N."/>
            <person name="Castellano S."/>
            <person name="Anthouard V."/>
            <person name="Jubin C."/>
            <person name="Castelli V."/>
            <person name="Katinka M."/>
            <person name="Vacherie B."/>
            <person name="Biemont C."/>
            <person name="Skalli Z."/>
            <person name="Cattolico L."/>
            <person name="Poulain J."/>
            <person name="De Berardinis V."/>
            <person name="Cruaud C."/>
            <person name="Duprat S."/>
            <person name="Brottier P."/>
            <person name="Coutanceau J.-P."/>
            <person name="Gouzy J."/>
            <person name="Parra G."/>
            <person name="Lardier G."/>
            <person name="Chapple C."/>
            <person name="McKernan K.J."/>
            <person name="McEwan P."/>
            <person name="Bosak S."/>
            <person name="Kellis M."/>
            <person name="Volff J.-N."/>
            <person name="Guigo R."/>
            <person name="Zody M.C."/>
            <person name="Mesirov J."/>
            <person name="Lindblad-Toh K."/>
            <person name="Birren B."/>
            <person name="Nusbaum C."/>
            <person name="Kahn D."/>
            <person name="Robinson-Rechavi M."/>
            <person name="Laudet V."/>
            <person name="Schachter V."/>
            <person name="Quetier F."/>
            <person name="Saurin W."/>
            <person name="Scarpelli C."/>
            <person name="Wincker P."/>
            <person name="Lander E.S."/>
            <person name="Weissenbach J."/>
            <person name="Roest Crollius H."/>
        </authorList>
    </citation>
    <scope>NUCLEOTIDE SEQUENCE [LARGE SCALE GENOMIC DNA]</scope>
</reference>
<accession>Q4RHD3</accession>
<dbReference type="GO" id="GO:0005829">
    <property type="term" value="C:cytosol"/>
    <property type="evidence" value="ECO:0007669"/>
    <property type="project" value="TreeGrafter"/>
</dbReference>
<feature type="compositionally biased region" description="Low complexity" evidence="1">
    <location>
        <begin position="67"/>
        <end position="84"/>
    </location>
</feature>
<name>Q4RHD3_TETNG</name>